<reference evidence="3" key="1">
    <citation type="journal article" date="2010" name="PLoS ONE">
        <title>The complete genome sequence of Cupriavidus metallidurans strain CH34, a master survivalist in harsh and anthropogenic environments.</title>
        <authorList>
            <person name="Janssen P.J."/>
            <person name="Van Houdt R."/>
            <person name="Moors H."/>
            <person name="Monsieurs P."/>
            <person name="Morin N."/>
            <person name="Michaux A."/>
            <person name="Benotmane M.A."/>
            <person name="Leys N."/>
            <person name="Vallaeys T."/>
            <person name="Lapidus A."/>
            <person name="Monchy S."/>
            <person name="Medigue C."/>
            <person name="Taghavi S."/>
            <person name="McCorkle S."/>
            <person name="Dunn J."/>
            <person name="van der Lelie D."/>
            <person name="Mergeay M."/>
        </authorList>
    </citation>
    <scope>NUCLEOTIDE SEQUENCE [LARGE SCALE GENOMIC DNA]</scope>
    <source>
        <strain evidence="3">ATCC 43123 / DSM 2839 / NBRC 102507 / CH34</strain>
    </source>
</reference>
<evidence type="ECO:0000313" key="3">
    <source>
        <dbReference type="Proteomes" id="UP000002429"/>
    </source>
</evidence>
<dbReference type="HOGENOM" id="CLU_136757_0_1_4"/>
<protein>
    <submittedName>
        <fullName evidence="2">Transcriptional regulator</fullName>
    </submittedName>
</protein>
<feature type="domain" description="HTH cro/C1-type" evidence="1">
    <location>
        <begin position="80"/>
        <end position="133"/>
    </location>
</feature>
<evidence type="ECO:0000259" key="1">
    <source>
        <dbReference type="PROSITE" id="PS50943"/>
    </source>
</evidence>
<dbReference type="SMART" id="SM00530">
    <property type="entry name" value="HTH_XRE"/>
    <property type="match status" value="1"/>
</dbReference>
<sequence>MGGSMERDACDESEFSPRPRATLSIAMDTWNLLQIIDDHCDHPVFVVIPYASHVVQLGIDRNLVPDVASRRVLADDITPVRAWREYFGHTQKVVAERLGISQQSYAQLANSEALRRSSIEKLATALGIAPDQISSLDRFGA</sequence>
<dbReference type="eggNOG" id="COG1396">
    <property type="taxonomic scope" value="Bacteria"/>
</dbReference>
<dbReference type="Proteomes" id="UP000002429">
    <property type="component" value="Plasmid megaplasmid"/>
</dbReference>
<dbReference type="InterPro" id="IPR010982">
    <property type="entry name" value="Lambda_DNA-bd_dom_sf"/>
</dbReference>
<name>Q1LB95_CUPMC</name>
<dbReference type="GO" id="GO:0003677">
    <property type="term" value="F:DNA binding"/>
    <property type="evidence" value="ECO:0007669"/>
    <property type="project" value="InterPro"/>
</dbReference>
<evidence type="ECO:0000313" key="2">
    <source>
        <dbReference type="EMBL" id="ABF12581.1"/>
    </source>
</evidence>
<accession>Q1LB95</accession>
<dbReference type="CDD" id="cd00093">
    <property type="entry name" value="HTH_XRE"/>
    <property type="match status" value="1"/>
</dbReference>
<keyword evidence="3" id="KW-1185">Reference proteome</keyword>
<proteinExistence type="predicted"/>
<dbReference type="SUPFAM" id="SSF47413">
    <property type="entry name" value="lambda repressor-like DNA-binding domains"/>
    <property type="match status" value="1"/>
</dbReference>
<dbReference type="InterPro" id="IPR001387">
    <property type="entry name" value="Cro/C1-type_HTH"/>
</dbReference>
<dbReference type="KEGG" id="rme:Rmet_5722"/>
<dbReference type="PROSITE" id="PS50943">
    <property type="entry name" value="HTH_CROC1"/>
    <property type="match status" value="1"/>
</dbReference>
<keyword evidence="2" id="KW-0614">Plasmid</keyword>
<dbReference type="Pfam" id="PF01381">
    <property type="entry name" value="HTH_3"/>
    <property type="match status" value="1"/>
</dbReference>
<geneLocation type="plasmid" evidence="2 3">
    <name>megaplasmid</name>
</geneLocation>
<dbReference type="EMBL" id="CP000353">
    <property type="protein sequence ID" value="ABF12581.1"/>
    <property type="molecule type" value="Genomic_DNA"/>
</dbReference>
<dbReference type="AlphaFoldDB" id="Q1LB95"/>
<dbReference type="Gene3D" id="1.10.260.40">
    <property type="entry name" value="lambda repressor-like DNA-binding domains"/>
    <property type="match status" value="1"/>
</dbReference>
<organism evidence="2 3">
    <name type="scientific">Cupriavidus metallidurans (strain ATCC 43123 / DSM 2839 / NBRC 102507 / CH34)</name>
    <name type="common">Ralstonia metallidurans</name>
    <dbReference type="NCBI Taxonomy" id="266264"/>
    <lineage>
        <taxon>Bacteria</taxon>
        <taxon>Pseudomonadati</taxon>
        <taxon>Pseudomonadota</taxon>
        <taxon>Betaproteobacteria</taxon>
        <taxon>Burkholderiales</taxon>
        <taxon>Burkholderiaceae</taxon>
        <taxon>Cupriavidus</taxon>
    </lineage>
</organism>
<gene>
    <name evidence="2" type="ordered locus">Rmet_5722</name>
</gene>